<comment type="caution">
    <text evidence="1">The sequence shown here is derived from an EMBL/GenBank/DDBJ whole genome shotgun (WGS) entry which is preliminary data.</text>
</comment>
<name>A0A5B7EF69_PORTR</name>
<dbReference type="AlphaFoldDB" id="A0A5B7EF69"/>
<organism evidence="1 2">
    <name type="scientific">Portunus trituberculatus</name>
    <name type="common">Swimming crab</name>
    <name type="synonym">Neptunus trituberculatus</name>
    <dbReference type="NCBI Taxonomy" id="210409"/>
    <lineage>
        <taxon>Eukaryota</taxon>
        <taxon>Metazoa</taxon>
        <taxon>Ecdysozoa</taxon>
        <taxon>Arthropoda</taxon>
        <taxon>Crustacea</taxon>
        <taxon>Multicrustacea</taxon>
        <taxon>Malacostraca</taxon>
        <taxon>Eumalacostraca</taxon>
        <taxon>Eucarida</taxon>
        <taxon>Decapoda</taxon>
        <taxon>Pleocyemata</taxon>
        <taxon>Brachyura</taxon>
        <taxon>Eubrachyura</taxon>
        <taxon>Portunoidea</taxon>
        <taxon>Portunidae</taxon>
        <taxon>Portuninae</taxon>
        <taxon>Portunus</taxon>
    </lineage>
</organism>
<dbReference type="EMBL" id="VSRR010002569">
    <property type="protein sequence ID" value="MPC32128.1"/>
    <property type="molecule type" value="Genomic_DNA"/>
</dbReference>
<dbReference type="Proteomes" id="UP000324222">
    <property type="component" value="Unassembled WGS sequence"/>
</dbReference>
<protein>
    <submittedName>
        <fullName evidence="1">Uncharacterized protein</fullName>
    </submittedName>
</protein>
<accession>A0A5B7EF69</accession>
<gene>
    <name evidence="1" type="ORF">E2C01_025433</name>
</gene>
<sequence length="46" mass="4746">MKSKVQKGGGGGVVDKVVSVGSGRCPRVGSNPTTYSLKYFAICRVA</sequence>
<reference evidence="1 2" key="1">
    <citation type="submission" date="2019-05" db="EMBL/GenBank/DDBJ databases">
        <title>Another draft genome of Portunus trituberculatus and its Hox gene families provides insights of decapod evolution.</title>
        <authorList>
            <person name="Jeong J.-H."/>
            <person name="Song I."/>
            <person name="Kim S."/>
            <person name="Choi T."/>
            <person name="Kim D."/>
            <person name="Ryu S."/>
            <person name="Kim W."/>
        </authorList>
    </citation>
    <scope>NUCLEOTIDE SEQUENCE [LARGE SCALE GENOMIC DNA]</scope>
    <source>
        <tissue evidence="1">Muscle</tissue>
    </source>
</reference>
<evidence type="ECO:0000313" key="1">
    <source>
        <dbReference type="EMBL" id="MPC32128.1"/>
    </source>
</evidence>
<evidence type="ECO:0000313" key="2">
    <source>
        <dbReference type="Proteomes" id="UP000324222"/>
    </source>
</evidence>
<keyword evidence="2" id="KW-1185">Reference proteome</keyword>
<proteinExistence type="predicted"/>